<name>A0A544SRK0_9BACI</name>
<protein>
    <submittedName>
        <fullName evidence="2">Uncharacterized protein</fullName>
    </submittedName>
</protein>
<keyword evidence="1" id="KW-1133">Transmembrane helix</keyword>
<reference evidence="2 3" key="1">
    <citation type="submission" date="2019-05" db="EMBL/GenBank/DDBJ databases">
        <title>Psychrobacillus vulpis sp. nov., a new species isolated from feces of a red fox that inhabits in The Tablas de Daimiel Natural Park, Albacete, Spain.</title>
        <authorList>
            <person name="Rodriguez M."/>
            <person name="Reina J.C."/>
            <person name="Bejar V."/>
            <person name="Llamas I."/>
        </authorList>
    </citation>
    <scope>NUCLEOTIDE SEQUENCE [LARGE SCALE GENOMIC DNA]</scope>
    <source>
        <strain evidence="2 3">NEAU-3TGS17</strain>
    </source>
</reference>
<comment type="caution">
    <text evidence="2">The sequence shown here is derived from an EMBL/GenBank/DDBJ whole genome shotgun (WGS) entry which is preliminary data.</text>
</comment>
<organism evidence="2 3">
    <name type="scientific">Psychrobacillus lasiicapitis</name>
    <dbReference type="NCBI Taxonomy" id="1636719"/>
    <lineage>
        <taxon>Bacteria</taxon>
        <taxon>Bacillati</taxon>
        <taxon>Bacillota</taxon>
        <taxon>Bacilli</taxon>
        <taxon>Bacillales</taxon>
        <taxon>Bacillaceae</taxon>
        <taxon>Psychrobacillus</taxon>
    </lineage>
</organism>
<feature type="transmembrane region" description="Helical" evidence="1">
    <location>
        <begin position="6"/>
        <end position="25"/>
    </location>
</feature>
<dbReference type="Proteomes" id="UP000317316">
    <property type="component" value="Unassembled WGS sequence"/>
</dbReference>
<evidence type="ECO:0000313" key="3">
    <source>
        <dbReference type="Proteomes" id="UP000317316"/>
    </source>
</evidence>
<evidence type="ECO:0000256" key="1">
    <source>
        <dbReference type="SAM" id="Phobius"/>
    </source>
</evidence>
<accession>A0A544SRK0</accession>
<dbReference type="EMBL" id="VDGH01000020">
    <property type="protein sequence ID" value="TQR07809.1"/>
    <property type="molecule type" value="Genomic_DNA"/>
</dbReference>
<sequence length="62" mass="7447">MHWMMWFFWGSMVALIIGSVLVDFFTGRKYHLKEQERTLNQNIAEADALRDVERYNHQNGPF</sequence>
<keyword evidence="1" id="KW-0472">Membrane</keyword>
<dbReference type="RefSeq" id="WP_142541008.1">
    <property type="nucleotide sequence ID" value="NZ_BMIE01000013.1"/>
</dbReference>
<keyword evidence="1" id="KW-0812">Transmembrane</keyword>
<dbReference type="OrthoDB" id="2429066at2"/>
<evidence type="ECO:0000313" key="2">
    <source>
        <dbReference type="EMBL" id="TQR07809.1"/>
    </source>
</evidence>
<gene>
    <name evidence="2" type="ORF">FG382_22100</name>
</gene>
<keyword evidence="3" id="KW-1185">Reference proteome</keyword>
<dbReference type="AlphaFoldDB" id="A0A544SRK0"/>
<proteinExistence type="predicted"/>